<dbReference type="Pfam" id="PF00109">
    <property type="entry name" value="ketoacyl-synt"/>
    <property type="match status" value="1"/>
</dbReference>
<dbReference type="PROSITE" id="PS50075">
    <property type="entry name" value="CARRIER"/>
    <property type="match status" value="2"/>
</dbReference>
<dbReference type="Pfam" id="PF16197">
    <property type="entry name" value="KAsynt_C_assoc"/>
    <property type="match status" value="1"/>
</dbReference>
<dbReference type="InterPro" id="IPR020845">
    <property type="entry name" value="AMP-binding_CS"/>
</dbReference>
<proteinExistence type="predicted"/>
<dbReference type="Pfam" id="PF13193">
    <property type="entry name" value="AMP-binding_C"/>
    <property type="match status" value="1"/>
</dbReference>
<dbReference type="Gene3D" id="2.30.38.10">
    <property type="entry name" value="Luciferase, Domain 3"/>
    <property type="match status" value="1"/>
</dbReference>
<dbReference type="InterPro" id="IPR015421">
    <property type="entry name" value="PyrdxlP-dep_Trfase_major"/>
</dbReference>
<evidence type="ECO:0000259" key="7">
    <source>
        <dbReference type="PROSITE" id="PS52004"/>
    </source>
</evidence>
<dbReference type="Proteomes" id="UP000009309">
    <property type="component" value="Unassembled WGS sequence"/>
</dbReference>
<keyword evidence="4" id="KW-0808">Transferase</keyword>
<name>I2GT88_9BACT</name>
<dbReference type="InterPro" id="IPR005814">
    <property type="entry name" value="Aminotrans_3"/>
</dbReference>
<organism evidence="8 9">
    <name type="scientific">Fibrisoma limi BUZ 3</name>
    <dbReference type="NCBI Taxonomy" id="1185876"/>
    <lineage>
        <taxon>Bacteria</taxon>
        <taxon>Pseudomonadati</taxon>
        <taxon>Bacteroidota</taxon>
        <taxon>Cytophagia</taxon>
        <taxon>Cytophagales</taxon>
        <taxon>Spirosomataceae</taxon>
        <taxon>Fibrisoma</taxon>
    </lineage>
</organism>
<dbReference type="InterPro" id="IPR016039">
    <property type="entry name" value="Thiolase-like"/>
</dbReference>
<dbReference type="InterPro" id="IPR015424">
    <property type="entry name" value="PyrdxlP-dep_Trfase"/>
</dbReference>
<gene>
    <name evidence="8" type="ORF">BN8_06521</name>
</gene>
<dbReference type="GO" id="GO:0008483">
    <property type="term" value="F:transaminase activity"/>
    <property type="evidence" value="ECO:0007669"/>
    <property type="project" value="InterPro"/>
</dbReference>
<sequence>MIDFIQNDTLGGQTSMSLLVHQLFNLQVSSAPDAIAVLDDQQRISFRELNQRASQLAGSLLERGVKKEDIVGVCLNQSVEMVTAVLAILKAGCAFVPIDPSHPAERISFIIQDTATKILLTNSTYYPALHPYSREFSSVSVINIDYQQTDFYSKAPSTPDVEVGPADLAYVIYTSGSTGKPKGVLVEHRSIASYIQNSIQAYTSNEAIHSTYAHLTLSFDASLTALFVPLATGKTMVINRAKALDAFDNEAFVNGASYDFLKLTPAQLFLLDKAKDEQAKFAARKIVVGGEALYPRHYQFLADSGAEVEIINEYGPTEAAVGCITYTFAASANVPVFQNGLLIGKPMPNVSIYILDENQQLVAVGERGEIYIGGVQVARGYLNRDDLTRERFLPDPFSGQPGARMYKSGDAGRRHPDGNIEYLGRIDEQVKIQGYRIELGEIENVLLQHPDIVQCAVSVVDNEMLEKRLAAYYVGRTADLERSDLVKFLSSRLPAYMVPALWTKLDSLPLSVNGKVNRQLLPKPESKRSALNTPYLAPVTATEKKIAIIWASVLGFDKVGLTDNFFELGGTSLLSVQCVALIKQECRVDISATKLFQYPTIKALGAFLDQAKGSKKSKKSARPSTRQVNRDVAVIGMAGRFPGANTIDELWAVLSQGKETVRFFGESDIDRSVPASLRNDPAYVGARGVLDQADQFDAAFFGIPPRVAELMDPQQRIFLEIAWEVLEQTGYLPGQYDGKVGVYAGCGNNTYYIHNVLPNRELVGRLGDFQVMSLNEKDYIASRTAYQLNLTGPAVSVYSACSTSLLAITQAVDSIRLGHCDLALAGGASVTSPVNSGHLYQEGAMMSRDGHTRSFDAAGTGTVFSDGAGVVLLKSAEAARRDGDRIFAIIKGVGVNNDGGGKGSFLAPNAEGQAGAIRNAMEDAAVAPASVQYVEAHGTATPLGDPIEIEGLKLAFGPQTESQYCALGSIKSNIGHLTQAAGVAGFIKATLALYYRQIPPSLGYDKPNPAIDFADSPFYVNTKLTEWESTSVRRAGVSSFGVGGTNVHVVLEEAASTIPESGPGRPFELITWSARSAASQDAYAYVLADHLGGQMQHQLADVAYTLQTTRPDFTYRRFVIAATSSELIDALLADNSSVMQAKRLEETPDEVVFMFPGQGSQYLTMGRELYLNERTYRQAVDECAKLLEAYLETDIREVLFPKENNPAAEERLKNTRYTQPALFVTEYALARLWESWGVRPSIYCGHSIGEFVAAHLAGVFTLADALRLIATRGRLVSQLPRGSMLSVRKEAEQVKAIMPASLSMAAINSPSLCVVAGRDEDVATFAMQLDKLEIPNQVLQTSHAFHSDMMEPIVSEFADIVRQIPLSQPQTPIVSTVTGTWLTSAEATDPAYWANHLRVTVRFSDALHTLMQRKPVLLEVGPGHVTTVLARQQAGARQDYVLTSLEPRRAYTSEYQSILKALGQLWLHGIEPDWKAFYADQNRNRLRLPTYAFDRKRCWVDPLPVASPPIPEPIISVKTQETKLIESSYTYPPQQPMRKDVLITKVKEILENASGIELDGVTPDMSFLEIGFDSLLLTQIAITLKKEFKLPITFRQLNGEYATLHLLTDYLDRQLPADAYAPQPTTQPVQPALAPVAVNAPVAAPVMPTAPPVMLPDGNDSALGLIAQQLQILARQVALLQGGQPAMPVPVPAAPVPAPVPVVQSAKKPEITAVKNGSGLTPEEVAELKKPFGATARIERQATELTTRQQTFLQELIDTYTQKTAGSKAFTQEHRAHMADPRVVSGFKPLTKEIVYPVVVNKSKGSRLWDVDGNEYIDALNGFGSNMLGYQADVIREALHQQIENGFEVGPQHELAGDVCKLVCEFTGFDRTALCNTGSEAVLGAMRIARTVTGRSLIVAFSGSYHGIVDEVIVRGTRQLKSFPAASGIMPESVQNMLILDYGTPESLAIIKERADDIAAVLVEPVQSRRPEFVPIDFLKQVRTVTAESGIALIFDEVISGFRMHPGGAQALFGIKADLASYGKVVGGGLSIGVISGKKEFMDALDGGYWQFGDPSVPEVGVTYFAGTFVRHPLALAAAQASLRYMKAKGPALQKGLTDKAAFLAGMLNAHFTRYQLPMFVAQFGSLWKLKFTEEIPYSELLFTLMRQKGIHILDGFPCFMTEAHTPEEVSLIGQTMIESVDELVEAGFFKATPPTEEPIERRPSHHVFSVPPVLGARLGMDKKGNPAWFVPNPDQPGHYLQIELN</sequence>
<dbReference type="GO" id="GO:0030170">
    <property type="term" value="F:pyridoxal phosphate binding"/>
    <property type="evidence" value="ECO:0007669"/>
    <property type="project" value="InterPro"/>
</dbReference>
<feature type="domain" description="Carrier" evidence="6">
    <location>
        <begin position="537"/>
        <end position="612"/>
    </location>
</feature>
<keyword evidence="9" id="KW-1185">Reference proteome</keyword>
<dbReference type="PROSITE" id="PS00606">
    <property type="entry name" value="KS3_1"/>
    <property type="match status" value="1"/>
</dbReference>
<dbReference type="InterPro" id="IPR020806">
    <property type="entry name" value="PKS_PP-bd"/>
</dbReference>
<evidence type="ECO:0000256" key="1">
    <source>
        <dbReference type="ARBA" id="ARBA00001933"/>
    </source>
</evidence>
<dbReference type="GO" id="GO:0004315">
    <property type="term" value="F:3-oxoacyl-[acyl-carrier-protein] synthase activity"/>
    <property type="evidence" value="ECO:0007669"/>
    <property type="project" value="InterPro"/>
</dbReference>
<dbReference type="InterPro" id="IPR049704">
    <property type="entry name" value="Aminotrans_3_PPA_site"/>
</dbReference>
<dbReference type="Gene3D" id="1.10.1200.10">
    <property type="entry name" value="ACP-like"/>
    <property type="match status" value="2"/>
</dbReference>
<dbReference type="Pfam" id="PF00550">
    <property type="entry name" value="PP-binding"/>
    <property type="match status" value="2"/>
</dbReference>
<dbReference type="FunFam" id="2.30.38.10:FF:000001">
    <property type="entry name" value="Non-ribosomal peptide synthetase PvdI"/>
    <property type="match status" value="1"/>
</dbReference>
<dbReference type="Gene3D" id="3.90.1150.10">
    <property type="entry name" value="Aspartate Aminotransferase, domain 1"/>
    <property type="match status" value="1"/>
</dbReference>
<dbReference type="SMART" id="SM00827">
    <property type="entry name" value="PKS_AT"/>
    <property type="match status" value="1"/>
</dbReference>
<dbReference type="SUPFAM" id="SSF52151">
    <property type="entry name" value="FabD/lysophospholipase-like"/>
    <property type="match status" value="1"/>
</dbReference>
<comment type="cofactor">
    <cofactor evidence="1">
        <name>pyridoxal 5'-phosphate</name>
        <dbReference type="ChEBI" id="CHEBI:597326"/>
    </cofactor>
</comment>
<dbReference type="InterPro" id="IPR018201">
    <property type="entry name" value="Ketoacyl_synth_AS"/>
</dbReference>
<dbReference type="Gene3D" id="3.30.300.30">
    <property type="match status" value="1"/>
</dbReference>
<dbReference type="GO" id="GO:0047462">
    <property type="term" value="F:phenylalanine racemase (ATP-hydrolyzing) activity"/>
    <property type="evidence" value="ECO:0007669"/>
    <property type="project" value="UniProtKB-EC"/>
</dbReference>
<dbReference type="InterPro" id="IPR036736">
    <property type="entry name" value="ACP-like_sf"/>
</dbReference>
<dbReference type="SUPFAM" id="SSF47336">
    <property type="entry name" value="ACP-like"/>
    <property type="match status" value="2"/>
</dbReference>
<dbReference type="EMBL" id="CAIT01000010">
    <property type="protein sequence ID" value="CCH57117.1"/>
    <property type="molecule type" value="Genomic_DNA"/>
</dbReference>
<dbReference type="Gene3D" id="3.40.640.10">
    <property type="entry name" value="Type I PLP-dependent aspartate aminotransferase-like (Major domain)"/>
    <property type="match status" value="1"/>
</dbReference>
<dbReference type="STRING" id="1185876.BN8_06521"/>
<dbReference type="GO" id="GO:0004312">
    <property type="term" value="F:fatty acid synthase activity"/>
    <property type="evidence" value="ECO:0007669"/>
    <property type="project" value="TreeGrafter"/>
</dbReference>
<evidence type="ECO:0000313" key="8">
    <source>
        <dbReference type="EMBL" id="CCH57117.1"/>
    </source>
</evidence>
<protein>
    <submittedName>
        <fullName evidence="8">Amino acid adenylation domain protein</fullName>
        <ecNumber evidence="8">5.1.1.11</ecNumber>
    </submittedName>
</protein>
<dbReference type="EC" id="5.1.1.11" evidence="8"/>
<dbReference type="NCBIfam" id="TIGR01733">
    <property type="entry name" value="AA-adenyl-dom"/>
    <property type="match status" value="1"/>
</dbReference>
<dbReference type="Pfam" id="PF00698">
    <property type="entry name" value="Acyl_transf_1"/>
    <property type="match status" value="1"/>
</dbReference>
<dbReference type="eggNOG" id="COG3321">
    <property type="taxonomic scope" value="Bacteria"/>
</dbReference>
<dbReference type="InterPro" id="IPR010071">
    <property type="entry name" value="AA_adenyl_dom"/>
</dbReference>
<dbReference type="SUPFAM" id="SSF56801">
    <property type="entry name" value="Acetyl-CoA synthetase-like"/>
    <property type="match status" value="1"/>
</dbReference>
<dbReference type="eggNOG" id="COG0001">
    <property type="taxonomic scope" value="Bacteria"/>
</dbReference>
<dbReference type="Gene3D" id="3.30.70.250">
    <property type="entry name" value="Malonyl-CoA ACP transacylase, ACP-binding"/>
    <property type="match status" value="1"/>
</dbReference>
<evidence type="ECO:0000256" key="5">
    <source>
        <dbReference type="ARBA" id="ARBA00022898"/>
    </source>
</evidence>
<dbReference type="Gene3D" id="3.30.70.3290">
    <property type="match status" value="1"/>
</dbReference>
<dbReference type="InterPro" id="IPR050091">
    <property type="entry name" value="PKS_NRPS_Biosynth_Enz"/>
</dbReference>
<dbReference type="SMART" id="SM00823">
    <property type="entry name" value="PKS_PP"/>
    <property type="match status" value="2"/>
</dbReference>
<keyword evidence="3" id="KW-0597">Phosphoprotein</keyword>
<evidence type="ECO:0000313" key="9">
    <source>
        <dbReference type="Proteomes" id="UP000009309"/>
    </source>
</evidence>
<dbReference type="InterPro" id="IPR014031">
    <property type="entry name" value="Ketoacyl_synth_C"/>
</dbReference>
<evidence type="ECO:0000259" key="6">
    <source>
        <dbReference type="PROSITE" id="PS50075"/>
    </source>
</evidence>
<dbReference type="SUPFAM" id="SSF53383">
    <property type="entry name" value="PLP-dependent transferases"/>
    <property type="match status" value="1"/>
</dbReference>
<dbReference type="FunFam" id="3.40.50.980:FF:000001">
    <property type="entry name" value="Non-ribosomal peptide synthetase"/>
    <property type="match status" value="1"/>
</dbReference>
<dbReference type="SMART" id="SM01294">
    <property type="entry name" value="PKS_PP_betabranch"/>
    <property type="match status" value="1"/>
</dbReference>
<dbReference type="InterPro" id="IPR014030">
    <property type="entry name" value="Ketoacyl_synth_N"/>
</dbReference>
<dbReference type="Gene3D" id="3.40.47.10">
    <property type="match status" value="1"/>
</dbReference>
<dbReference type="GO" id="GO:0031177">
    <property type="term" value="F:phosphopantetheine binding"/>
    <property type="evidence" value="ECO:0007669"/>
    <property type="project" value="InterPro"/>
</dbReference>
<feature type="domain" description="Carrier" evidence="6">
    <location>
        <begin position="1540"/>
        <end position="1615"/>
    </location>
</feature>
<dbReference type="SUPFAM" id="SSF55048">
    <property type="entry name" value="Probable ACP-binding domain of malonyl-CoA ACP transacylase"/>
    <property type="match status" value="1"/>
</dbReference>
<dbReference type="CDD" id="cd00833">
    <property type="entry name" value="PKS"/>
    <property type="match status" value="1"/>
</dbReference>
<dbReference type="InterPro" id="IPR014043">
    <property type="entry name" value="Acyl_transferase_dom"/>
</dbReference>
<keyword evidence="5" id="KW-0663">Pyridoxal phosphate</keyword>
<dbReference type="InterPro" id="IPR020841">
    <property type="entry name" value="PKS_Beta-ketoAc_synthase_dom"/>
</dbReference>
<dbReference type="Gene3D" id="3.40.366.10">
    <property type="entry name" value="Malonyl-Coenzyme A Acyl Carrier Protein, domain 2"/>
    <property type="match status" value="1"/>
</dbReference>
<keyword evidence="2" id="KW-0596">Phosphopantetheine</keyword>
<dbReference type="SMART" id="SM00825">
    <property type="entry name" value="PKS_KS"/>
    <property type="match status" value="1"/>
</dbReference>
<dbReference type="Pfam" id="PF00202">
    <property type="entry name" value="Aminotran_3"/>
    <property type="match status" value="1"/>
</dbReference>
<evidence type="ECO:0000256" key="3">
    <source>
        <dbReference type="ARBA" id="ARBA00022553"/>
    </source>
</evidence>
<dbReference type="PANTHER" id="PTHR43775">
    <property type="entry name" value="FATTY ACID SYNTHASE"/>
    <property type="match status" value="1"/>
</dbReference>
<dbReference type="InterPro" id="IPR000873">
    <property type="entry name" value="AMP-dep_synth/lig_dom"/>
</dbReference>
<dbReference type="InterPro" id="IPR045851">
    <property type="entry name" value="AMP-bd_C_sf"/>
</dbReference>
<dbReference type="CDD" id="cd05930">
    <property type="entry name" value="A_NRPS"/>
    <property type="match status" value="1"/>
</dbReference>
<comment type="caution">
    <text evidence="8">The sequence shown here is derived from an EMBL/GenBank/DDBJ whole genome shotgun (WGS) entry which is preliminary data.</text>
</comment>
<dbReference type="InterPro" id="IPR025110">
    <property type="entry name" value="AMP-bd_C"/>
</dbReference>
<dbReference type="InterPro" id="IPR009081">
    <property type="entry name" value="PP-bd_ACP"/>
</dbReference>
<keyword evidence="8" id="KW-0413">Isomerase</keyword>
<dbReference type="RefSeq" id="WP_009285678.1">
    <property type="nucleotide sequence ID" value="NZ_CAIT01000010.1"/>
</dbReference>
<dbReference type="Gene3D" id="3.40.50.980">
    <property type="match status" value="2"/>
</dbReference>
<dbReference type="PROSITE" id="PS52004">
    <property type="entry name" value="KS3_2"/>
    <property type="match status" value="1"/>
</dbReference>
<accession>I2GT88</accession>
<feature type="domain" description="Ketosynthase family 3 (KS3)" evidence="7">
    <location>
        <begin position="629"/>
        <end position="1053"/>
    </location>
</feature>
<dbReference type="eggNOG" id="COG1020">
    <property type="taxonomic scope" value="Bacteria"/>
</dbReference>
<dbReference type="PANTHER" id="PTHR43775:SF51">
    <property type="entry name" value="INACTIVE PHENOLPHTHIOCEROL SYNTHESIS POLYKETIDE SYNTHASE TYPE I PKS1-RELATED"/>
    <property type="match status" value="1"/>
</dbReference>
<evidence type="ECO:0000256" key="2">
    <source>
        <dbReference type="ARBA" id="ARBA00022450"/>
    </source>
</evidence>
<dbReference type="Pfam" id="PF00501">
    <property type="entry name" value="AMP-binding"/>
    <property type="match status" value="1"/>
</dbReference>
<dbReference type="InterPro" id="IPR016036">
    <property type="entry name" value="Malonyl_transacylase_ACP-bd"/>
</dbReference>
<dbReference type="SUPFAM" id="SSF53901">
    <property type="entry name" value="Thiolase-like"/>
    <property type="match status" value="1"/>
</dbReference>
<dbReference type="PROSITE" id="PS00600">
    <property type="entry name" value="AA_TRANSFER_CLASS_3"/>
    <property type="match status" value="1"/>
</dbReference>
<dbReference type="GO" id="GO:0006633">
    <property type="term" value="P:fatty acid biosynthetic process"/>
    <property type="evidence" value="ECO:0007669"/>
    <property type="project" value="InterPro"/>
</dbReference>
<dbReference type="InterPro" id="IPR032821">
    <property type="entry name" value="PKS_assoc"/>
</dbReference>
<dbReference type="Pfam" id="PF02801">
    <property type="entry name" value="Ketoacyl-synt_C"/>
    <property type="match status" value="1"/>
</dbReference>
<reference evidence="8 9" key="1">
    <citation type="journal article" date="2012" name="J. Bacteriol.">
        <title>Genome Sequence of the Filamentous Bacterium Fibrisoma limi BUZ 3T.</title>
        <authorList>
            <person name="Filippini M."/>
            <person name="Qi W."/>
            <person name="Jaenicke S."/>
            <person name="Goesmann A."/>
            <person name="Smits T.H."/>
            <person name="Bagheri H.C."/>
        </authorList>
    </citation>
    <scope>NUCLEOTIDE SEQUENCE [LARGE SCALE GENOMIC DNA]</scope>
    <source>
        <strain evidence="9">BUZ 3T</strain>
    </source>
</reference>
<evidence type="ECO:0000256" key="4">
    <source>
        <dbReference type="ARBA" id="ARBA00022679"/>
    </source>
</evidence>
<dbReference type="InterPro" id="IPR001227">
    <property type="entry name" value="Ac_transferase_dom_sf"/>
</dbReference>
<dbReference type="PROSITE" id="PS00455">
    <property type="entry name" value="AMP_BINDING"/>
    <property type="match status" value="1"/>
</dbReference>
<dbReference type="InterPro" id="IPR015422">
    <property type="entry name" value="PyrdxlP-dep_Trfase_small"/>
</dbReference>
<dbReference type="InterPro" id="IPR016035">
    <property type="entry name" value="Acyl_Trfase/lysoPLipase"/>
</dbReference>